<dbReference type="OrthoDB" id="9773047at2"/>
<dbReference type="EMBL" id="MWWY01000006">
    <property type="protein sequence ID" value="OZG66251.1"/>
    <property type="molecule type" value="Genomic_DNA"/>
</dbReference>
<protein>
    <submittedName>
        <fullName evidence="2">Serine hydrolase</fullName>
    </submittedName>
</protein>
<proteinExistence type="predicted"/>
<dbReference type="InterPro" id="IPR012338">
    <property type="entry name" value="Beta-lactam/transpept-like"/>
</dbReference>
<dbReference type="SUPFAM" id="SSF56601">
    <property type="entry name" value="beta-lactamase/transpeptidase-like"/>
    <property type="match status" value="1"/>
</dbReference>
<organism evidence="2 3">
    <name type="scientific">Bifidobacterium hapali</name>
    <dbReference type="NCBI Taxonomy" id="1630172"/>
    <lineage>
        <taxon>Bacteria</taxon>
        <taxon>Bacillati</taxon>
        <taxon>Actinomycetota</taxon>
        <taxon>Actinomycetes</taxon>
        <taxon>Bifidobacteriales</taxon>
        <taxon>Bifidobacteriaceae</taxon>
        <taxon>Bifidobacterium</taxon>
    </lineage>
</organism>
<gene>
    <name evidence="2" type="ORF">BHAP_0419</name>
</gene>
<dbReference type="PANTHER" id="PTHR43283:SF7">
    <property type="entry name" value="BETA-LACTAMASE-RELATED DOMAIN-CONTAINING PROTEIN"/>
    <property type="match status" value="1"/>
</dbReference>
<keyword evidence="3" id="KW-1185">Reference proteome</keyword>
<dbReference type="Proteomes" id="UP000216074">
    <property type="component" value="Unassembled WGS sequence"/>
</dbReference>
<sequence>MGDRSVKSLFDDFVQYASEHGLPIEALAIGDESHVIAEHHWVADRPRSIYSHTKSYTSTAIGIAIDNGLMSLDDLLIDTVADELSVTELNQLDQRIQQITLRDLLVMSSGFGGAFLMINERRKGEGCPDFLRYMLAKPVTATPGAHFCYSSADTYLAGRMLEHATGERLGEYLWQHVFNPLGQGWPIWEHDPKGHAMGGSSIEMTITSMMKIAQVFLNEGVWAPTGQRIVSADWVKQASSKQIDTPTGHHDDGWSCGYGYQWWMSPYPKSYRADGAFGQISTVLPEQGLVVAIQCPEGDGWERVVRHELHERLLTPLTA</sequence>
<dbReference type="Gene3D" id="3.40.710.10">
    <property type="entry name" value="DD-peptidase/beta-lactamase superfamily"/>
    <property type="match status" value="1"/>
</dbReference>
<dbReference type="PANTHER" id="PTHR43283">
    <property type="entry name" value="BETA-LACTAMASE-RELATED"/>
    <property type="match status" value="1"/>
</dbReference>
<evidence type="ECO:0000313" key="2">
    <source>
        <dbReference type="EMBL" id="OZG66251.1"/>
    </source>
</evidence>
<dbReference type="GO" id="GO:0016787">
    <property type="term" value="F:hydrolase activity"/>
    <property type="evidence" value="ECO:0007669"/>
    <property type="project" value="UniProtKB-KW"/>
</dbReference>
<dbReference type="Pfam" id="PF00144">
    <property type="entry name" value="Beta-lactamase"/>
    <property type="match status" value="1"/>
</dbReference>
<dbReference type="AlphaFoldDB" id="A0A261G483"/>
<dbReference type="InterPro" id="IPR050789">
    <property type="entry name" value="Diverse_Enzym_Activities"/>
</dbReference>
<dbReference type="RefSeq" id="WP_094729152.1">
    <property type="nucleotide sequence ID" value="NZ_MWWY01000006.1"/>
</dbReference>
<feature type="domain" description="Beta-lactamase-related" evidence="1">
    <location>
        <begin position="40"/>
        <end position="293"/>
    </location>
</feature>
<comment type="caution">
    <text evidence="2">The sequence shown here is derived from an EMBL/GenBank/DDBJ whole genome shotgun (WGS) entry which is preliminary data.</text>
</comment>
<evidence type="ECO:0000259" key="1">
    <source>
        <dbReference type="Pfam" id="PF00144"/>
    </source>
</evidence>
<keyword evidence="2" id="KW-0378">Hydrolase</keyword>
<dbReference type="InterPro" id="IPR001466">
    <property type="entry name" value="Beta-lactam-related"/>
</dbReference>
<reference evidence="2 3" key="1">
    <citation type="journal article" date="2017" name="BMC Genomics">
        <title>Comparative genomic and phylogenomic analyses of the Bifidobacteriaceae family.</title>
        <authorList>
            <person name="Lugli G.A."/>
            <person name="Milani C."/>
            <person name="Turroni F."/>
            <person name="Duranti S."/>
            <person name="Mancabelli L."/>
            <person name="Mangifesta M."/>
            <person name="Ferrario C."/>
            <person name="Modesto M."/>
            <person name="Mattarelli P."/>
            <person name="Jiri K."/>
            <person name="van Sinderen D."/>
            <person name="Ventura M."/>
        </authorList>
    </citation>
    <scope>NUCLEOTIDE SEQUENCE [LARGE SCALE GENOMIC DNA]</scope>
    <source>
        <strain evidence="2 3">DSM 100202</strain>
    </source>
</reference>
<accession>A0A261G483</accession>
<name>A0A261G483_9BIFI</name>
<evidence type="ECO:0000313" key="3">
    <source>
        <dbReference type="Proteomes" id="UP000216074"/>
    </source>
</evidence>